<sequence length="244" mass="26614">MEEHSGLPEGPSSTEKEEPSEVDEHLPPATVRPPLHEQPSSTLAPQVPEYPDQAVTGEDNPHFPTHGGSYLNPDEDYDEDDQAIYGPGTCRYGGKVYVSAQQIPRDDPCDFCFCFRSDIICLQQSCPPPIPGCHEEPISGFCCPRYECPVSMATSLNITTTTTTTTTTLPPHFHAHAYKGAAKRSGCQIRGQAYRVGEVIRSASGPCLQCTCGGDGNMKCDPRVCSPEPMLRQMIAAATARRRR</sequence>
<feature type="region of interest" description="Disordered" evidence="4">
    <location>
        <begin position="1"/>
        <end position="80"/>
    </location>
</feature>
<evidence type="ECO:0000256" key="4">
    <source>
        <dbReference type="SAM" id="MobiDB-lite"/>
    </source>
</evidence>
<evidence type="ECO:0000256" key="3">
    <source>
        <dbReference type="ARBA" id="ARBA00022729"/>
    </source>
</evidence>
<comment type="subcellular location">
    <subcellularLocation>
        <location evidence="1">Secreted</location>
    </subcellularLocation>
</comment>
<dbReference type="InterPro" id="IPR052424">
    <property type="entry name" value="Kielin_Chordin-BMP_Reg"/>
</dbReference>
<name>A0A0M8ZUD5_9HYME</name>
<keyword evidence="3" id="KW-0732">Signal</keyword>
<feature type="compositionally biased region" description="Basic and acidic residues" evidence="4">
    <location>
        <begin position="14"/>
        <end position="26"/>
    </location>
</feature>
<dbReference type="STRING" id="166423.A0A0M8ZUD5"/>
<evidence type="ECO:0000313" key="6">
    <source>
        <dbReference type="Proteomes" id="UP000053105"/>
    </source>
</evidence>
<keyword evidence="2" id="KW-0964">Secreted</keyword>
<organism evidence="5 6">
    <name type="scientific">Melipona quadrifasciata</name>
    <dbReference type="NCBI Taxonomy" id="166423"/>
    <lineage>
        <taxon>Eukaryota</taxon>
        <taxon>Metazoa</taxon>
        <taxon>Ecdysozoa</taxon>
        <taxon>Arthropoda</taxon>
        <taxon>Hexapoda</taxon>
        <taxon>Insecta</taxon>
        <taxon>Pterygota</taxon>
        <taxon>Neoptera</taxon>
        <taxon>Endopterygota</taxon>
        <taxon>Hymenoptera</taxon>
        <taxon>Apocrita</taxon>
        <taxon>Aculeata</taxon>
        <taxon>Apoidea</taxon>
        <taxon>Anthophila</taxon>
        <taxon>Apidae</taxon>
        <taxon>Melipona</taxon>
    </lineage>
</organism>
<dbReference type="AlphaFoldDB" id="A0A0M8ZUD5"/>
<dbReference type="Proteomes" id="UP000053105">
    <property type="component" value="Unassembled WGS sequence"/>
</dbReference>
<accession>A0A0M8ZUD5</accession>
<protein>
    <recommendedName>
        <fullName evidence="7">VWFC domain-containing protein</fullName>
    </recommendedName>
</protein>
<reference evidence="5 6" key="1">
    <citation type="submission" date="2015-07" db="EMBL/GenBank/DDBJ databases">
        <title>The genome of Melipona quadrifasciata.</title>
        <authorList>
            <person name="Pan H."/>
            <person name="Kapheim K."/>
        </authorList>
    </citation>
    <scope>NUCLEOTIDE SEQUENCE [LARGE SCALE GENOMIC DNA]</scope>
    <source>
        <strain evidence="5">0111107301</strain>
        <tissue evidence="5">Whole body</tissue>
    </source>
</reference>
<keyword evidence="6" id="KW-1185">Reference proteome</keyword>
<evidence type="ECO:0000256" key="1">
    <source>
        <dbReference type="ARBA" id="ARBA00004613"/>
    </source>
</evidence>
<dbReference type="PANTHER" id="PTHR46698">
    <property type="entry name" value="CROSSVEINLESS 2"/>
    <property type="match status" value="1"/>
</dbReference>
<dbReference type="EMBL" id="KQ435840">
    <property type="protein sequence ID" value="KOX71350.1"/>
    <property type="molecule type" value="Genomic_DNA"/>
</dbReference>
<dbReference type="OrthoDB" id="10068079at2759"/>
<dbReference type="PANTHER" id="PTHR46698:SF3">
    <property type="entry name" value="TENECTIN ISOFORM 1-RELATED"/>
    <property type="match status" value="1"/>
</dbReference>
<proteinExistence type="predicted"/>
<evidence type="ECO:0000256" key="2">
    <source>
        <dbReference type="ARBA" id="ARBA00022525"/>
    </source>
</evidence>
<evidence type="ECO:0008006" key="7">
    <source>
        <dbReference type="Google" id="ProtNLM"/>
    </source>
</evidence>
<dbReference type="SUPFAM" id="SSF57603">
    <property type="entry name" value="FnI-like domain"/>
    <property type="match status" value="2"/>
</dbReference>
<gene>
    <name evidence="5" type="ORF">WN51_01623</name>
</gene>
<dbReference type="Gene3D" id="6.20.200.20">
    <property type="match status" value="1"/>
</dbReference>
<evidence type="ECO:0000313" key="5">
    <source>
        <dbReference type="EMBL" id="KOX71350.1"/>
    </source>
</evidence>
<dbReference type="GO" id="GO:0005576">
    <property type="term" value="C:extracellular region"/>
    <property type="evidence" value="ECO:0007669"/>
    <property type="project" value="UniProtKB-SubCell"/>
</dbReference>